<proteinExistence type="predicted"/>
<organism evidence="1">
    <name type="scientific">Arundo donax</name>
    <name type="common">Giant reed</name>
    <name type="synonym">Donax arundinaceus</name>
    <dbReference type="NCBI Taxonomy" id="35708"/>
    <lineage>
        <taxon>Eukaryota</taxon>
        <taxon>Viridiplantae</taxon>
        <taxon>Streptophyta</taxon>
        <taxon>Embryophyta</taxon>
        <taxon>Tracheophyta</taxon>
        <taxon>Spermatophyta</taxon>
        <taxon>Magnoliopsida</taxon>
        <taxon>Liliopsida</taxon>
        <taxon>Poales</taxon>
        <taxon>Poaceae</taxon>
        <taxon>PACMAD clade</taxon>
        <taxon>Arundinoideae</taxon>
        <taxon>Arundineae</taxon>
        <taxon>Arundo</taxon>
    </lineage>
</organism>
<evidence type="ECO:0000313" key="1">
    <source>
        <dbReference type="EMBL" id="JAE08129.1"/>
    </source>
</evidence>
<reference evidence="1" key="1">
    <citation type="submission" date="2014-09" db="EMBL/GenBank/DDBJ databases">
        <authorList>
            <person name="Magalhaes I.L.F."/>
            <person name="Oliveira U."/>
            <person name="Santos F.R."/>
            <person name="Vidigal T.H.D.A."/>
            <person name="Brescovit A.D."/>
            <person name="Santos A.J."/>
        </authorList>
    </citation>
    <scope>NUCLEOTIDE SEQUENCE</scope>
    <source>
        <tissue evidence="1">Shoot tissue taken approximately 20 cm above the soil surface</tissue>
    </source>
</reference>
<reference evidence="1" key="2">
    <citation type="journal article" date="2015" name="Data Brief">
        <title>Shoot transcriptome of the giant reed, Arundo donax.</title>
        <authorList>
            <person name="Barrero R.A."/>
            <person name="Guerrero F.D."/>
            <person name="Moolhuijzen P."/>
            <person name="Goolsby J.A."/>
            <person name="Tidwell J."/>
            <person name="Bellgard S.E."/>
            <person name="Bellgard M.I."/>
        </authorList>
    </citation>
    <scope>NUCLEOTIDE SEQUENCE</scope>
    <source>
        <tissue evidence="1">Shoot tissue taken approximately 20 cm above the soil surface</tissue>
    </source>
</reference>
<dbReference type="AlphaFoldDB" id="A0A0A9FAC1"/>
<name>A0A0A9FAC1_ARUDO</name>
<protein>
    <submittedName>
        <fullName evidence="1">Uncharacterized protein</fullName>
    </submittedName>
</protein>
<accession>A0A0A9FAC1</accession>
<dbReference type="EMBL" id="GBRH01189767">
    <property type="protein sequence ID" value="JAE08129.1"/>
    <property type="molecule type" value="Transcribed_RNA"/>
</dbReference>
<sequence length="39" mass="4426">MYHGLTFWSITLSKQIYIALLPLLLVVCTHSSDLDQTGF</sequence>